<reference evidence="2 3" key="1">
    <citation type="submission" date="2021-06" db="EMBL/GenBank/DDBJ databases">
        <title>Caerostris extrusa draft genome.</title>
        <authorList>
            <person name="Kono N."/>
            <person name="Arakawa K."/>
        </authorList>
    </citation>
    <scope>NUCLEOTIDE SEQUENCE [LARGE SCALE GENOMIC DNA]</scope>
</reference>
<evidence type="ECO:0000313" key="3">
    <source>
        <dbReference type="Proteomes" id="UP001054945"/>
    </source>
</evidence>
<dbReference type="Proteomes" id="UP001054945">
    <property type="component" value="Unassembled WGS sequence"/>
</dbReference>
<name>A0AAV4MGE0_CAEEX</name>
<dbReference type="AlphaFoldDB" id="A0AAV4MGE0"/>
<sequence length="68" mass="7794">MATAVAKFEIGRRLSVPRSHNRRPDTKEDPSREKCHPLSPTTPRALNLSFQEDAKEARVLPRALFPWL</sequence>
<evidence type="ECO:0000256" key="1">
    <source>
        <dbReference type="SAM" id="MobiDB-lite"/>
    </source>
</evidence>
<proteinExistence type="predicted"/>
<comment type="caution">
    <text evidence="2">The sequence shown here is derived from an EMBL/GenBank/DDBJ whole genome shotgun (WGS) entry which is preliminary data.</text>
</comment>
<gene>
    <name evidence="2" type="ORF">CEXT_247261</name>
</gene>
<organism evidence="2 3">
    <name type="scientific">Caerostris extrusa</name>
    <name type="common">Bark spider</name>
    <name type="synonym">Caerostris bankana</name>
    <dbReference type="NCBI Taxonomy" id="172846"/>
    <lineage>
        <taxon>Eukaryota</taxon>
        <taxon>Metazoa</taxon>
        <taxon>Ecdysozoa</taxon>
        <taxon>Arthropoda</taxon>
        <taxon>Chelicerata</taxon>
        <taxon>Arachnida</taxon>
        <taxon>Araneae</taxon>
        <taxon>Araneomorphae</taxon>
        <taxon>Entelegynae</taxon>
        <taxon>Araneoidea</taxon>
        <taxon>Araneidae</taxon>
        <taxon>Caerostris</taxon>
    </lineage>
</organism>
<accession>A0AAV4MGE0</accession>
<keyword evidence="3" id="KW-1185">Reference proteome</keyword>
<feature type="compositionally biased region" description="Basic and acidic residues" evidence="1">
    <location>
        <begin position="22"/>
        <end position="36"/>
    </location>
</feature>
<evidence type="ECO:0000313" key="2">
    <source>
        <dbReference type="EMBL" id="GIX70707.1"/>
    </source>
</evidence>
<dbReference type="EMBL" id="BPLR01002164">
    <property type="protein sequence ID" value="GIX70707.1"/>
    <property type="molecule type" value="Genomic_DNA"/>
</dbReference>
<protein>
    <submittedName>
        <fullName evidence="2">Uncharacterized protein</fullName>
    </submittedName>
</protein>
<feature type="compositionally biased region" description="Polar residues" evidence="1">
    <location>
        <begin position="39"/>
        <end position="50"/>
    </location>
</feature>
<feature type="region of interest" description="Disordered" evidence="1">
    <location>
        <begin position="12"/>
        <end position="50"/>
    </location>
</feature>